<feature type="compositionally biased region" description="Low complexity" evidence="1">
    <location>
        <begin position="270"/>
        <end position="291"/>
    </location>
</feature>
<dbReference type="AlphaFoldDB" id="A0A849IBM6"/>
<dbReference type="Gene3D" id="3.30.70.1070">
    <property type="entry name" value="Sporulation related repeat"/>
    <property type="match status" value="1"/>
</dbReference>
<feature type="compositionally biased region" description="Basic and acidic residues" evidence="1">
    <location>
        <begin position="57"/>
        <end position="72"/>
    </location>
</feature>
<dbReference type="RefSeq" id="WP_171218832.1">
    <property type="nucleotide sequence ID" value="NZ_JABEPP010000003.1"/>
</dbReference>
<dbReference type="SUPFAM" id="SSF110997">
    <property type="entry name" value="Sporulation related repeat"/>
    <property type="match status" value="1"/>
</dbReference>
<dbReference type="InterPro" id="IPR007730">
    <property type="entry name" value="SPOR-like_dom"/>
</dbReference>
<feature type="domain" description="SPOR" evidence="3">
    <location>
        <begin position="482"/>
        <end position="565"/>
    </location>
</feature>
<feature type="region of interest" description="Disordered" evidence="1">
    <location>
        <begin position="239"/>
        <end position="457"/>
    </location>
</feature>
<name>A0A849IBM6_9HYPH</name>
<keyword evidence="2" id="KW-0472">Membrane</keyword>
<feature type="compositionally biased region" description="Low complexity" evidence="1">
    <location>
        <begin position="438"/>
        <end position="451"/>
    </location>
</feature>
<feature type="compositionally biased region" description="Low complexity" evidence="1">
    <location>
        <begin position="300"/>
        <end position="309"/>
    </location>
</feature>
<keyword evidence="2" id="KW-1133">Transmembrane helix</keyword>
<evidence type="ECO:0000313" key="4">
    <source>
        <dbReference type="EMBL" id="NNM73377.1"/>
    </source>
</evidence>
<dbReference type="GO" id="GO:0042834">
    <property type="term" value="F:peptidoglycan binding"/>
    <property type="evidence" value="ECO:0007669"/>
    <property type="project" value="InterPro"/>
</dbReference>
<dbReference type="PROSITE" id="PS51724">
    <property type="entry name" value="SPOR"/>
    <property type="match status" value="1"/>
</dbReference>
<keyword evidence="5" id="KW-1185">Reference proteome</keyword>
<dbReference type="Pfam" id="PF05036">
    <property type="entry name" value="SPOR"/>
    <property type="match status" value="1"/>
</dbReference>
<feature type="compositionally biased region" description="Pro residues" evidence="1">
    <location>
        <begin position="246"/>
        <end position="256"/>
    </location>
</feature>
<evidence type="ECO:0000256" key="1">
    <source>
        <dbReference type="SAM" id="MobiDB-lite"/>
    </source>
</evidence>
<dbReference type="EMBL" id="JABEPP010000003">
    <property type="protein sequence ID" value="NNM73377.1"/>
    <property type="molecule type" value="Genomic_DNA"/>
</dbReference>
<evidence type="ECO:0000313" key="5">
    <source>
        <dbReference type="Proteomes" id="UP000564885"/>
    </source>
</evidence>
<feature type="compositionally biased region" description="Low complexity" evidence="1">
    <location>
        <begin position="372"/>
        <end position="393"/>
    </location>
</feature>
<evidence type="ECO:0000256" key="2">
    <source>
        <dbReference type="SAM" id="Phobius"/>
    </source>
</evidence>
<keyword evidence="2" id="KW-0812">Transmembrane</keyword>
<dbReference type="InterPro" id="IPR036680">
    <property type="entry name" value="SPOR-like_sf"/>
</dbReference>
<feature type="region of interest" description="Disordered" evidence="1">
    <location>
        <begin position="54"/>
        <end position="124"/>
    </location>
</feature>
<accession>A0A849IBM6</accession>
<reference evidence="4 5" key="1">
    <citation type="submission" date="2020-04" db="EMBL/GenBank/DDBJ databases">
        <title>Enterovirga sp. isolate from soil.</title>
        <authorList>
            <person name="Chea S."/>
            <person name="Kim D.-U."/>
        </authorList>
    </citation>
    <scope>NUCLEOTIDE SEQUENCE [LARGE SCALE GENOMIC DNA]</scope>
    <source>
        <strain evidence="4 5">DB1703</strain>
    </source>
</reference>
<proteinExistence type="predicted"/>
<gene>
    <name evidence="4" type="ORF">HJG44_13390</name>
</gene>
<sequence>MSDTGQNRFEIDLDEIERQLRRSAELGPSAPPAQSDPLAELARIVGQDDPFLNILGEAKKTGAVRERQEPKLDTPPPPAEPVREPRRSQADAVLTAEDRSVLGTGQPARDEGALSAAPEPFDPVARSFGREADAFDEGDFTPMPTPRSRRRLGAVMALVALTTVGVAGAYTWRKMGGDLAQSGPPPLITADNAPLKVAPENPGGMDIPNQNKQIFEGRTDAGRSRVLDRQEQPIDVREAARQMAQPEPPPPQPAIPPANGGIAGAPPPAVVAVAPSSAETSVPPGVNATVSPPAPPPAAAPRNPALSALGEPRRVRTVAVRPDGTPIGASGGLMVSDPNLPVLPTGQAPPPVTRPTISIPSTPAAPPPPEAAPAASSATPSADGSTPPATATPVQVLPPSRPRSAAAAAAPEPAATGAAEQSSGGLFQHADVGRTDAGDSPAPAGGPAVSVRPPSRPARLGQRVAATDAVAELPEQAAATAAAGSRTYAVQLAVRPTEEAARAAYDQLADKFATDLGGKPATVTQAQVNGRSVFRVRVTPLSREDANTLCTRLKASGGQCFVVAN</sequence>
<evidence type="ECO:0000259" key="3">
    <source>
        <dbReference type="PROSITE" id="PS51724"/>
    </source>
</evidence>
<feature type="compositionally biased region" description="Low complexity" evidence="1">
    <location>
        <begin position="402"/>
        <end position="420"/>
    </location>
</feature>
<comment type="caution">
    <text evidence="4">The sequence shown here is derived from an EMBL/GenBank/DDBJ whole genome shotgun (WGS) entry which is preliminary data.</text>
</comment>
<protein>
    <submittedName>
        <fullName evidence="4">SPOR domain-containing protein</fullName>
    </submittedName>
</protein>
<dbReference type="Proteomes" id="UP000564885">
    <property type="component" value="Unassembled WGS sequence"/>
</dbReference>
<organism evidence="4 5">
    <name type="scientific">Enterovirga aerilata</name>
    <dbReference type="NCBI Taxonomy" id="2730920"/>
    <lineage>
        <taxon>Bacteria</taxon>
        <taxon>Pseudomonadati</taxon>
        <taxon>Pseudomonadota</taxon>
        <taxon>Alphaproteobacteria</taxon>
        <taxon>Hyphomicrobiales</taxon>
        <taxon>Methylobacteriaceae</taxon>
        <taxon>Enterovirga</taxon>
    </lineage>
</organism>
<feature type="transmembrane region" description="Helical" evidence="2">
    <location>
        <begin position="152"/>
        <end position="172"/>
    </location>
</feature>